<dbReference type="SMART" id="SM00530">
    <property type="entry name" value="HTH_XRE"/>
    <property type="match status" value="1"/>
</dbReference>
<dbReference type="PROSITE" id="PS50943">
    <property type="entry name" value="HTH_CROC1"/>
    <property type="match status" value="1"/>
</dbReference>
<keyword evidence="2" id="KW-0238">DNA-binding</keyword>
<keyword evidence="1" id="KW-0805">Transcription regulation</keyword>
<dbReference type="EMBL" id="MCZK01000002">
    <property type="protein sequence ID" value="PMM78439.1"/>
    <property type="molecule type" value="Genomic_DNA"/>
</dbReference>
<evidence type="ECO:0000256" key="2">
    <source>
        <dbReference type="ARBA" id="ARBA00023125"/>
    </source>
</evidence>
<evidence type="ECO:0000259" key="4">
    <source>
        <dbReference type="PROSITE" id="PS50943"/>
    </source>
</evidence>
<dbReference type="InterPro" id="IPR001387">
    <property type="entry name" value="Cro/C1-type_HTH"/>
</dbReference>
<gene>
    <name evidence="5" type="ORF">BCT49_00045</name>
</gene>
<dbReference type="SUPFAM" id="SSF51306">
    <property type="entry name" value="LexA/Signal peptidase"/>
    <property type="match status" value="1"/>
</dbReference>
<evidence type="ECO:0000313" key="5">
    <source>
        <dbReference type="EMBL" id="PMM78439.1"/>
    </source>
</evidence>
<dbReference type="PANTHER" id="PTHR40661:SF2">
    <property type="entry name" value="HTH-TYPE TRANSCRIPTIONAL REGULATOR PRTR"/>
    <property type="match status" value="1"/>
</dbReference>
<dbReference type="Pfam" id="PF01381">
    <property type="entry name" value="HTH_3"/>
    <property type="match status" value="1"/>
</dbReference>
<dbReference type="Gene3D" id="2.10.109.10">
    <property type="entry name" value="Umud Fragment, subunit A"/>
    <property type="match status" value="1"/>
</dbReference>
<evidence type="ECO:0000313" key="6">
    <source>
        <dbReference type="Proteomes" id="UP000235406"/>
    </source>
</evidence>
<evidence type="ECO:0000256" key="1">
    <source>
        <dbReference type="ARBA" id="ARBA00023015"/>
    </source>
</evidence>
<sequence length="209" mass="23667">MRFGDRLKIQRKLKGITQLEIAEHVSLSKMAVSRWEKGDSIPAGETLNDLAKLLEVEPKWLLTGDLEGHREHVIFVDFYHEIFASAGDGNLCNNEAPEMYPIPKSIVENEGEENICCIRAKGNSMTPVLQDGSIIALNINKKELRDGMMYVIRQGDLLRVKVLIETPDNIIIRSYNQDFDDEVISKDARLDENLTIVGRVVWHSSYLAS</sequence>
<protein>
    <submittedName>
        <fullName evidence="5">Phage repressor protein</fullName>
    </submittedName>
</protein>
<reference evidence="6" key="1">
    <citation type="submission" date="2016-07" db="EMBL/GenBank/DDBJ databases">
        <title>Nontailed viruses are major unrecognized killers of bacteria in the ocean.</title>
        <authorList>
            <person name="Kauffman K."/>
            <person name="Hussain F."/>
            <person name="Yang J."/>
            <person name="Arevalo P."/>
            <person name="Brown J."/>
            <person name="Cutler M."/>
            <person name="Kelly L."/>
            <person name="Polz M.F."/>
        </authorList>
    </citation>
    <scope>NUCLEOTIDE SEQUENCE [LARGE SCALE GENOMIC DNA]</scope>
    <source>
        <strain evidence="6">10N.261.46.F8</strain>
    </source>
</reference>
<feature type="domain" description="HTH cro/C1-type" evidence="4">
    <location>
        <begin position="7"/>
        <end position="61"/>
    </location>
</feature>
<dbReference type="OrthoDB" id="8613261at2"/>
<dbReference type="AlphaFoldDB" id="A0A2N7KP14"/>
<dbReference type="InterPro" id="IPR010982">
    <property type="entry name" value="Lambda_DNA-bd_dom_sf"/>
</dbReference>
<name>A0A2N7KP14_9VIBR</name>
<dbReference type="Proteomes" id="UP000235406">
    <property type="component" value="Unassembled WGS sequence"/>
</dbReference>
<dbReference type="CDD" id="cd00093">
    <property type="entry name" value="HTH_XRE"/>
    <property type="match status" value="1"/>
</dbReference>
<comment type="caution">
    <text evidence="5">The sequence shown here is derived from an EMBL/GenBank/DDBJ whole genome shotgun (WGS) entry which is preliminary data.</text>
</comment>
<evidence type="ECO:0000256" key="3">
    <source>
        <dbReference type="ARBA" id="ARBA00023163"/>
    </source>
</evidence>
<keyword evidence="3" id="KW-0804">Transcription</keyword>
<dbReference type="RefSeq" id="WP_102433651.1">
    <property type="nucleotide sequence ID" value="NZ_CAWNVI010000002.1"/>
</dbReference>
<dbReference type="CDD" id="cd06529">
    <property type="entry name" value="S24_LexA-like"/>
    <property type="match status" value="1"/>
</dbReference>
<dbReference type="InterPro" id="IPR015927">
    <property type="entry name" value="Peptidase_S24_S26A/B/C"/>
</dbReference>
<organism evidence="5 6">
    <name type="scientific">Vibrio lentus</name>
    <dbReference type="NCBI Taxonomy" id="136468"/>
    <lineage>
        <taxon>Bacteria</taxon>
        <taxon>Pseudomonadati</taxon>
        <taxon>Pseudomonadota</taxon>
        <taxon>Gammaproteobacteria</taxon>
        <taxon>Vibrionales</taxon>
        <taxon>Vibrionaceae</taxon>
        <taxon>Vibrio</taxon>
    </lineage>
</organism>
<dbReference type="PANTHER" id="PTHR40661">
    <property type="match status" value="1"/>
</dbReference>
<proteinExistence type="predicted"/>
<dbReference type="InterPro" id="IPR039418">
    <property type="entry name" value="LexA-like"/>
</dbReference>
<dbReference type="Gene3D" id="1.10.260.40">
    <property type="entry name" value="lambda repressor-like DNA-binding domains"/>
    <property type="match status" value="1"/>
</dbReference>
<dbReference type="SUPFAM" id="SSF47413">
    <property type="entry name" value="lambda repressor-like DNA-binding domains"/>
    <property type="match status" value="1"/>
</dbReference>
<dbReference type="InterPro" id="IPR036286">
    <property type="entry name" value="LexA/Signal_pep-like_sf"/>
</dbReference>
<dbReference type="GO" id="GO:0003677">
    <property type="term" value="F:DNA binding"/>
    <property type="evidence" value="ECO:0007669"/>
    <property type="project" value="UniProtKB-KW"/>
</dbReference>
<accession>A0A2N7KP14</accession>
<dbReference type="Pfam" id="PF00717">
    <property type="entry name" value="Peptidase_S24"/>
    <property type="match status" value="1"/>
</dbReference>